<organism evidence="9 10">
    <name type="scientific">Weissella kandleri</name>
    <dbReference type="NCBI Taxonomy" id="1616"/>
    <lineage>
        <taxon>Bacteria</taxon>
        <taxon>Bacillati</taxon>
        <taxon>Bacillota</taxon>
        <taxon>Bacilli</taxon>
        <taxon>Lactobacillales</taxon>
        <taxon>Lactobacillaceae</taxon>
        <taxon>Weissella</taxon>
    </lineage>
</organism>
<dbReference type="Gene3D" id="3.40.1550.20">
    <property type="entry name" value="Transcriptional regulator MraZ domain"/>
    <property type="match status" value="1"/>
</dbReference>
<dbReference type="GO" id="GO:0005737">
    <property type="term" value="C:cytoplasm"/>
    <property type="evidence" value="ECO:0007669"/>
    <property type="project" value="UniProtKB-UniRule"/>
</dbReference>
<dbReference type="CDD" id="cd16320">
    <property type="entry name" value="MraZ_N"/>
    <property type="match status" value="1"/>
</dbReference>
<evidence type="ECO:0000256" key="2">
    <source>
        <dbReference type="ARBA" id="ARBA00022490"/>
    </source>
</evidence>
<keyword evidence="2 7" id="KW-0963">Cytoplasm</keyword>
<dbReference type="SUPFAM" id="SSF89447">
    <property type="entry name" value="AbrB/MazE/MraZ-like"/>
    <property type="match status" value="1"/>
</dbReference>
<dbReference type="InterPro" id="IPR035642">
    <property type="entry name" value="MraZ_N"/>
</dbReference>
<evidence type="ECO:0000313" key="9">
    <source>
        <dbReference type="EMBL" id="KRN75705.1"/>
    </source>
</evidence>
<feature type="domain" description="SpoVT-AbrB" evidence="8">
    <location>
        <begin position="76"/>
        <end position="120"/>
    </location>
</feature>
<dbReference type="RefSeq" id="WP_057753522.1">
    <property type="nucleotide sequence ID" value="NZ_JQBP01000001.1"/>
</dbReference>
<sequence length="146" mass="16427">MFMGSYQHTLDTKNRLIIPAKFRNQLGDGFVITKGNENSLHAYTEAGWEQFEAKLNQLPSNNPKVRQYKRAILAGATEAEFDKQGRVVIPVVLKEHAGLDKDVVIIGYGEQEFEIWDAAKFAAYNTEVTENFDEISADLADLGFEV</sequence>
<dbReference type="PATRIC" id="fig|1616.3.peg.205"/>
<proteinExistence type="inferred from homology"/>
<comment type="similarity">
    <text evidence="7">Belongs to the MraZ family.</text>
</comment>
<dbReference type="Pfam" id="PF02381">
    <property type="entry name" value="MraZ"/>
    <property type="match status" value="2"/>
</dbReference>
<dbReference type="PROSITE" id="PS51740">
    <property type="entry name" value="SPOVT_ABRB"/>
    <property type="match status" value="2"/>
</dbReference>
<evidence type="ECO:0000256" key="5">
    <source>
        <dbReference type="ARBA" id="ARBA00023125"/>
    </source>
</evidence>
<evidence type="ECO:0000256" key="4">
    <source>
        <dbReference type="ARBA" id="ARBA00023015"/>
    </source>
</evidence>
<feature type="domain" description="SpoVT-AbrB" evidence="8">
    <location>
        <begin position="5"/>
        <end position="47"/>
    </location>
</feature>
<keyword evidence="3" id="KW-0677">Repeat</keyword>
<keyword evidence="6 7" id="KW-0804">Transcription</keyword>
<dbReference type="PANTHER" id="PTHR34701:SF1">
    <property type="entry name" value="TRANSCRIPTIONAL REGULATOR MRAZ"/>
    <property type="match status" value="1"/>
</dbReference>
<dbReference type="CDD" id="cd16321">
    <property type="entry name" value="MraZ_C"/>
    <property type="match status" value="1"/>
</dbReference>
<evidence type="ECO:0000256" key="6">
    <source>
        <dbReference type="ARBA" id="ARBA00023163"/>
    </source>
</evidence>
<dbReference type="EMBL" id="JQBP01000001">
    <property type="protein sequence ID" value="KRN75705.1"/>
    <property type="molecule type" value="Genomic_DNA"/>
</dbReference>
<dbReference type="PANTHER" id="PTHR34701">
    <property type="entry name" value="TRANSCRIPTIONAL REGULATOR MRAZ"/>
    <property type="match status" value="1"/>
</dbReference>
<dbReference type="HAMAP" id="MF_01008">
    <property type="entry name" value="MraZ"/>
    <property type="match status" value="1"/>
</dbReference>
<dbReference type="GO" id="GO:0003700">
    <property type="term" value="F:DNA-binding transcription factor activity"/>
    <property type="evidence" value="ECO:0007669"/>
    <property type="project" value="UniProtKB-UniRule"/>
</dbReference>
<dbReference type="InterPro" id="IPR037914">
    <property type="entry name" value="SpoVT-AbrB_sf"/>
</dbReference>
<dbReference type="InterPro" id="IPR035644">
    <property type="entry name" value="MraZ_C"/>
</dbReference>
<dbReference type="Proteomes" id="UP000051655">
    <property type="component" value="Unassembled WGS sequence"/>
</dbReference>
<evidence type="ECO:0000256" key="7">
    <source>
        <dbReference type="HAMAP-Rule" id="MF_01008"/>
    </source>
</evidence>
<evidence type="ECO:0000259" key="8">
    <source>
        <dbReference type="PROSITE" id="PS51740"/>
    </source>
</evidence>
<evidence type="ECO:0000313" key="10">
    <source>
        <dbReference type="Proteomes" id="UP000051655"/>
    </source>
</evidence>
<dbReference type="InterPro" id="IPR007159">
    <property type="entry name" value="SpoVT-AbrB_dom"/>
</dbReference>
<keyword evidence="10" id="KW-1185">Reference proteome</keyword>
<evidence type="ECO:0000256" key="1">
    <source>
        <dbReference type="ARBA" id="ARBA00013860"/>
    </source>
</evidence>
<dbReference type="NCBIfam" id="TIGR00242">
    <property type="entry name" value="division/cell wall cluster transcriptional repressor MraZ"/>
    <property type="match status" value="1"/>
</dbReference>
<dbReference type="AlphaFoldDB" id="A0A0R2JEC2"/>
<dbReference type="STRING" id="1616.IV73_GL000200"/>
<reference evidence="9 10" key="1">
    <citation type="journal article" date="2015" name="Genome Announc.">
        <title>Expanding the biotechnology potential of lactobacilli through comparative genomics of 213 strains and associated genera.</title>
        <authorList>
            <person name="Sun Z."/>
            <person name="Harris H.M."/>
            <person name="McCann A."/>
            <person name="Guo C."/>
            <person name="Argimon S."/>
            <person name="Zhang W."/>
            <person name="Yang X."/>
            <person name="Jeffery I.B."/>
            <person name="Cooney J.C."/>
            <person name="Kagawa T.F."/>
            <person name="Liu W."/>
            <person name="Song Y."/>
            <person name="Salvetti E."/>
            <person name="Wrobel A."/>
            <person name="Rasinkangas P."/>
            <person name="Parkhill J."/>
            <person name="Rea M.C."/>
            <person name="O'Sullivan O."/>
            <person name="Ritari J."/>
            <person name="Douillard F.P."/>
            <person name="Paul Ross R."/>
            <person name="Yang R."/>
            <person name="Briner A.E."/>
            <person name="Felis G.E."/>
            <person name="de Vos W.M."/>
            <person name="Barrangou R."/>
            <person name="Klaenhammer T.R."/>
            <person name="Caufield P.W."/>
            <person name="Cui Y."/>
            <person name="Zhang H."/>
            <person name="O'Toole P.W."/>
        </authorList>
    </citation>
    <scope>NUCLEOTIDE SEQUENCE [LARGE SCALE GENOMIC DNA]</scope>
    <source>
        <strain evidence="9 10">DSM 20593</strain>
    </source>
</reference>
<dbReference type="InterPro" id="IPR020603">
    <property type="entry name" value="MraZ_dom"/>
</dbReference>
<name>A0A0R2JEC2_9LACO</name>
<comment type="subunit">
    <text evidence="7">Forms oligomers.</text>
</comment>
<accession>A0A0R2JEC2</accession>
<dbReference type="InterPro" id="IPR003444">
    <property type="entry name" value="MraZ"/>
</dbReference>
<dbReference type="GO" id="GO:0000976">
    <property type="term" value="F:transcription cis-regulatory region binding"/>
    <property type="evidence" value="ECO:0007669"/>
    <property type="project" value="TreeGrafter"/>
</dbReference>
<keyword evidence="4 7" id="KW-0805">Transcription regulation</keyword>
<evidence type="ECO:0000256" key="3">
    <source>
        <dbReference type="ARBA" id="ARBA00022737"/>
    </source>
</evidence>
<dbReference type="OrthoDB" id="9807753at2"/>
<comment type="caution">
    <text evidence="9">The sequence shown here is derived from an EMBL/GenBank/DDBJ whole genome shotgun (WGS) entry which is preliminary data.</text>
</comment>
<keyword evidence="5 7" id="KW-0238">DNA-binding</keyword>
<dbReference type="GO" id="GO:0009295">
    <property type="term" value="C:nucleoid"/>
    <property type="evidence" value="ECO:0007669"/>
    <property type="project" value="UniProtKB-SubCell"/>
</dbReference>
<dbReference type="InterPro" id="IPR038619">
    <property type="entry name" value="MraZ_sf"/>
</dbReference>
<comment type="subcellular location">
    <subcellularLocation>
        <location evidence="7">Cytoplasm</location>
        <location evidence="7">Nucleoid</location>
    </subcellularLocation>
</comment>
<gene>
    <name evidence="7" type="primary">mraZ</name>
    <name evidence="9" type="ORF">IV73_GL000200</name>
</gene>
<dbReference type="GO" id="GO:2000143">
    <property type="term" value="P:negative regulation of DNA-templated transcription initiation"/>
    <property type="evidence" value="ECO:0007669"/>
    <property type="project" value="TreeGrafter"/>
</dbReference>
<protein>
    <recommendedName>
        <fullName evidence="1 7">Transcriptional regulator MraZ</fullName>
    </recommendedName>
</protein>